<dbReference type="GO" id="GO:0046872">
    <property type="term" value="F:metal ion binding"/>
    <property type="evidence" value="ECO:0007669"/>
    <property type="project" value="UniProtKB-UniRule"/>
</dbReference>
<evidence type="ECO:0000256" key="10">
    <source>
        <dbReference type="PIRNR" id="PIRNR006268"/>
    </source>
</evidence>
<dbReference type="PIRSF" id="PIRSF006268">
    <property type="entry name" value="ApbE"/>
    <property type="match status" value="1"/>
</dbReference>
<keyword evidence="4 10" id="KW-0808">Transferase</keyword>
<dbReference type="SUPFAM" id="SSF143631">
    <property type="entry name" value="ApbE-like"/>
    <property type="match status" value="1"/>
</dbReference>
<feature type="binding site" evidence="11">
    <location>
        <position position="201"/>
    </location>
    <ligand>
        <name>Mg(2+)</name>
        <dbReference type="ChEBI" id="CHEBI:18420"/>
    </ligand>
</feature>
<accession>A0A1I5Y7P9</accession>
<evidence type="ECO:0000256" key="11">
    <source>
        <dbReference type="PIRSR" id="PIRSR006268-2"/>
    </source>
</evidence>
<keyword evidence="13" id="KW-1185">Reference proteome</keyword>
<dbReference type="InterPro" id="IPR024932">
    <property type="entry name" value="ApbE"/>
</dbReference>
<dbReference type="AlphaFoldDB" id="A0A1I5Y7P9"/>
<dbReference type="EMBL" id="FOXW01000007">
    <property type="protein sequence ID" value="SFQ40245.1"/>
    <property type="molecule type" value="Genomic_DNA"/>
</dbReference>
<evidence type="ECO:0000256" key="7">
    <source>
        <dbReference type="ARBA" id="ARBA00022842"/>
    </source>
</evidence>
<reference evidence="12 13" key="1">
    <citation type="submission" date="2016-10" db="EMBL/GenBank/DDBJ databases">
        <authorList>
            <person name="de Groot N.N."/>
        </authorList>
    </citation>
    <scope>NUCLEOTIDE SEQUENCE [LARGE SCALE GENOMIC DNA]</scope>
    <source>
        <strain evidence="12 13">DSM 20581</strain>
    </source>
</reference>
<comment type="similarity">
    <text evidence="10">Belongs to the ApbE family.</text>
</comment>
<evidence type="ECO:0000313" key="13">
    <source>
        <dbReference type="Proteomes" id="UP000199136"/>
    </source>
</evidence>
<sequence length="374" mass="41835">MFLPVLFMIQISEEKTKMIRNNQNKKRFVWFLTGLCFLLLAACSSGVEEEQTLLKTPYEQTEFLMGTYVTLRVYDEGKEAVLEQGFKRVEELADKITVNEPDSEIDKINELAGKEAVELSDEVYPLVEAAAEYSEVSDGGFDYTVGPITDLWRIGFDDARKPEQSEIDAALNLVDFSKVEFDTENKSVFLTEEGMALDLGAIAKGYIADEIRKLFEDSGVTTAIIDLGGNVIVMGGSPTREGEAWNVGIQDPLSERGETVGKTAQKNRSIVTSGIYERYLEVDGEIYHHLMNPQTGYPFDNEIAGVSIISERSVDGDALSTVVFGLGLEKGLEYVNNREDIEAVFITKDKEVYTSNGMKDNFELTNEEYTWVNQ</sequence>
<evidence type="ECO:0000256" key="5">
    <source>
        <dbReference type="ARBA" id="ARBA00022723"/>
    </source>
</evidence>
<dbReference type="Proteomes" id="UP000199136">
    <property type="component" value="Unassembled WGS sequence"/>
</dbReference>
<dbReference type="PANTHER" id="PTHR30040">
    <property type="entry name" value="THIAMINE BIOSYNTHESIS LIPOPROTEIN APBE"/>
    <property type="match status" value="1"/>
</dbReference>
<evidence type="ECO:0000256" key="8">
    <source>
        <dbReference type="ARBA" id="ARBA00031306"/>
    </source>
</evidence>
<dbReference type="PANTHER" id="PTHR30040:SF2">
    <property type="entry name" value="FAD:PROTEIN FMN TRANSFERASE"/>
    <property type="match status" value="1"/>
</dbReference>
<feature type="binding site" evidence="11">
    <location>
        <position position="321"/>
    </location>
    <ligand>
        <name>Mg(2+)</name>
        <dbReference type="ChEBI" id="CHEBI:18420"/>
    </ligand>
</feature>
<keyword evidence="5 10" id="KW-0479">Metal-binding</keyword>
<keyword evidence="6 10" id="KW-0274">FAD</keyword>
<keyword evidence="7 10" id="KW-0460">Magnesium</keyword>
<evidence type="ECO:0000256" key="9">
    <source>
        <dbReference type="ARBA" id="ARBA00048540"/>
    </source>
</evidence>
<evidence type="ECO:0000256" key="2">
    <source>
        <dbReference type="ARBA" id="ARBA00016337"/>
    </source>
</evidence>
<dbReference type="EC" id="2.7.1.180" evidence="1 10"/>
<dbReference type="STRING" id="82801.SAMN04488506_1810"/>
<organism evidence="12 13">
    <name type="scientific">Desemzia incerta</name>
    <dbReference type="NCBI Taxonomy" id="82801"/>
    <lineage>
        <taxon>Bacteria</taxon>
        <taxon>Bacillati</taxon>
        <taxon>Bacillota</taxon>
        <taxon>Bacilli</taxon>
        <taxon>Lactobacillales</taxon>
        <taxon>Carnobacteriaceae</taxon>
        <taxon>Desemzia</taxon>
    </lineage>
</organism>
<dbReference type="Gene3D" id="3.10.520.10">
    <property type="entry name" value="ApbE-like domains"/>
    <property type="match status" value="1"/>
</dbReference>
<name>A0A1I5Y7P9_9LACT</name>
<keyword evidence="12" id="KW-0449">Lipoprotein</keyword>
<feature type="binding site" evidence="11">
    <location>
        <position position="317"/>
    </location>
    <ligand>
        <name>Mg(2+)</name>
        <dbReference type="ChEBI" id="CHEBI:18420"/>
    </ligand>
</feature>
<proteinExistence type="inferred from homology"/>
<evidence type="ECO:0000256" key="3">
    <source>
        <dbReference type="ARBA" id="ARBA00022630"/>
    </source>
</evidence>
<evidence type="ECO:0000313" key="12">
    <source>
        <dbReference type="EMBL" id="SFQ40245.1"/>
    </source>
</evidence>
<comment type="catalytic activity">
    <reaction evidence="9 10">
        <text>L-threonyl-[protein] + FAD = FMN-L-threonyl-[protein] + AMP + H(+)</text>
        <dbReference type="Rhea" id="RHEA:36847"/>
        <dbReference type="Rhea" id="RHEA-COMP:11060"/>
        <dbReference type="Rhea" id="RHEA-COMP:11061"/>
        <dbReference type="ChEBI" id="CHEBI:15378"/>
        <dbReference type="ChEBI" id="CHEBI:30013"/>
        <dbReference type="ChEBI" id="CHEBI:57692"/>
        <dbReference type="ChEBI" id="CHEBI:74257"/>
        <dbReference type="ChEBI" id="CHEBI:456215"/>
        <dbReference type="EC" id="2.7.1.180"/>
    </reaction>
</comment>
<dbReference type="GO" id="GO:0016740">
    <property type="term" value="F:transferase activity"/>
    <property type="evidence" value="ECO:0007669"/>
    <property type="project" value="UniProtKB-UniRule"/>
</dbReference>
<dbReference type="InterPro" id="IPR003374">
    <property type="entry name" value="ApbE-like_sf"/>
</dbReference>
<comment type="cofactor">
    <cofactor evidence="11">
        <name>Mg(2+)</name>
        <dbReference type="ChEBI" id="CHEBI:18420"/>
    </cofactor>
    <cofactor evidence="11">
        <name>Mn(2+)</name>
        <dbReference type="ChEBI" id="CHEBI:29035"/>
    </cofactor>
    <text evidence="11">Magnesium. Can also use manganese.</text>
</comment>
<evidence type="ECO:0000256" key="4">
    <source>
        <dbReference type="ARBA" id="ARBA00022679"/>
    </source>
</evidence>
<evidence type="ECO:0000256" key="6">
    <source>
        <dbReference type="ARBA" id="ARBA00022827"/>
    </source>
</evidence>
<protein>
    <recommendedName>
        <fullName evidence="2 10">FAD:protein FMN transferase</fullName>
        <ecNumber evidence="1 10">2.7.1.180</ecNumber>
    </recommendedName>
    <alternativeName>
        <fullName evidence="8 10">Flavin transferase</fullName>
    </alternativeName>
</protein>
<dbReference type="Pfam" id="PF02424">
    <property type="entry name" value="ApbE"/>
    <property type="match status" value="1"/>
</dbReference>
<keyword evidence="3 10" id="KW-0285">Flavoprotein</keyword>
<evidence type="ECO:0000256" key="1">
    <source>
        <dbReference type="ARBA" id="ARBA00011955"/>
    </source>
</evidence>
<gene>
    <name evidence="12" type="ORF">SAMN04488506_1810</name>
</gene>